<evidence type="ECO:0000313" key="3">
    <source>
        <dbReference type="Proteomes" id="UP000029644"/>
    </source>
</evidence>
<feature type="transmembrane region" description="Helical" evidence="1">
    <location>
        <begin position="12"/>
        <end position="35"/>
    </location>
</feature>
<gene>
    <name evidence="2" type="ORF">JCM19300_3917</name>
</gene>
<dbReference type="RefSeq" id="WP_262480564.1">
    <property type="nucleotide sequence ID" value="NZ_BBNQ01000001.1"/>
</dbReference>
<dbReference type="AlphaFoldDB" id="A0A090VC97"/>
<comment type="caution">
    <text evidence="2">The sequence shown here is derived from an EMBL/GenBank/DDBJ whole genome shotgun (WGS) entry which is preliminary data.</text>
</comment>
<dbReference type="PROSITE" id="PS51257">
    <property type="entry name" value="PROKAR_LIPOPROTEIN"/>
    <property type="match status" value="1"/>
</dbReference>
<sequence>MAFKKHILTLHKILGLVTGIVVFIVSVTGCCWAFRTEIENQYNDYKKVTPQSQTF</sequence>
<keyword evidence="1" id="KW-1133">Transmembrane helix</keyword>
<protein>
    <submittedName>
        <fullName evidence="2">Putative iron-regulated membrane protein</fullName>
    </submittedName>
</protein>
<keyword evidence="1" id="KW-0812">Transmembrane</keyword>
<evidence type="ECO:0000313" key="2">
    <source>
        <dbReference type="EMBL" id="GAL60979.1"/>
    </source>
</evidence>
<proteinExistence type="predicted"/>
<reference evidence="2 3" key="1">
    <citation type="journal article" date="2014" name="Genome Announc.">
        <title>Draft Genome Sequences of Marine Flavobacterium Algibacter lectus Strains SS8 and NR4.</title>
        <authorList>
            <person name="Takatani N."/>
            <person name="Nakanishi M."/>
            <person name="Meirelles P."/>
            <person name="Mino S."/>
            <person name="Suda W."/>
            <person name="Oshima K."/>
            <person name="Hattori M."/>
            <person name="Ohkuma M."/>
            <person name="Hosokawa M."/>
            <person name="Miyashita K."/>
            <person name="Thompson F.L."/>
            <person name="Niwa A."/>
            <person name="Sawabe T."/>
            <person name="Sawabe T."/>
        </authorList>
    </citation>
    <scope>NUCLEOTIDE SEQUENCE [LARGE SCALE GENOMIC DNA]</scope>
    <source>
        <strain evidence="2 3">JCM 19300</strain>
    </source>
</reference>
<organism evidence="2 3">
    <name type="scientific">Algibacter lectus</name>
    <dbReference type="NCBI Taxonomy" id="221126"/>
    <lineage>
        <taxon>Bacteria</taxon>
        <taxon>Pseudomonadati</taxon>
        <taxon>Bacteroidota</taxon>
        <taxon>Flavobacteriia</taxon>
        <taxon>Flavobacteriales</taxon>
        <taxon>Flavobacteriaceae</taxon>
        <taxon>Algibacter</taxon>
    </lineage>
</organism>
<accession>A0A090VC97</accession>
<name>A0A090VC97_9FLAO</name>
<dbReference type="EMBL" id="BBNQ01000001">
    <property type="protein sequence ID" value="GAL60979.1"/>
    <property type="molecule type" value="Genomic_DNA"/>
</dbReference>
<dbReference type="InterPro" id="IPR005625">
    <property type="entry name" value="PepSY-ass_TM"/>
</dbReference>
<dbReference type="Proteomes" id="UP000029644">
    <property type="component" value="Unassembled WGS sequence"/>
</dbReference>
<keyword evidence="1" id="KW-0472">Membrane</keyword>
<evidence type="ECO:0000256" key="1">
    <source>
        <dbReference type="SAM" id="Phobius"/>
    </source>
</evidence>
<dbReference type="Pfam" id="PF03929">
    <property type="entry name" value="PepSY_TM"/>
    <property type="match status" value="1"/>
</dbReference>